<dbReference type="KEGG" id="cgl:Cgl0758"/>
<protein>
    <submittedName>
        <fullName evidence="1">Uncharacterized protein</fullName>
    </submittedName>
</protein>
<dbReference type="AlphaFoldDB" id="Q8NSB8"/>
<evidence type="ECO:0000313" key="1">
    <source>
        <dbReference type="EMBL" id="BAB98151.1"/>
    </source>
</evidence>
<dbReference type="HOGENOM" id="CLU_3078867_0_0_11"/>
<name>Q8NSB8_CORGL</name>
<accession>Q8NSB8</accession>
<proteinExistence type="predicted"/>
<gene>
    <name evidence="1" type="ordered locus">Cgl0758</name>
</gene>
<dbReference type="Proteomes" id="UP000000582">
    <property type="component" value="Chromosome"/>
</dbReference>
<dbReference type="EMBL" id="BA000036">
    <property type="protein sequence ID" value="BAB98151.1"/>
    <property type="molecule type" value="Genomic_DNA"/>
</dbReference>
<keyword evidence="2" id="KW-1185">Reference proteome</keyword>
<organism evidence="1 2">
    <name type="scientific">Corynebacterium glutamicum (strain ATCC 13032 / DSM 20300 / JCM 1318 / BCRC 11384 / CCUG 27702 / LMG 3730 / NBRC 12168 / NCIMB 10025 / NRRL B-2784 / 534)</name>
    <dbReference type="NCBI Taxonomy" id="196627"/>
    <lineage>
        <taxon>Bacteria</taxon>
        <taxon>Bacillati</taxon>
        <taxon>Actinomycetota</taxon>
        <taxon>Actinomycetes</taxon>
        <taxon>Mycobacteriales</taxon>
        <taxon>Corynebacteriaceae</taxon>
        <taxon>Corynebacterium</taxon>
    </lineage>
</organism>
<evidence type="ECO:0000313" key="2">
    <source>
        <dbReference type="Proteomes" id="UP000000582"/>
    </source>
</evidence>
<sequence length="52" mass="6096">MLLLLPIVVTALMCEWNYSYYDDAINFTSYTTSGHNHIANRGPFYIQDHAWQ</sequence>
<dbReference type="BioCyc" id="CORYNE:G18NG-10320-MONOMER"/>
<reference evidence="2" key="1">
    <citation type="journal article" date="2003" name="Appl. Microbiol. Biotechnol.">
        <title>The Corynebacterium glutamicum genome: features and impacts on biotechnological processes.</title>
        <authorList>
            <person name="Ikeda M."/>
            <person name="Nakagawa S."/>
        </authorList>
    </citation>
    <scope>NUCLEOTIDE SEQUENCE [LARGE SCALE GENOMIC DNA]</scope>
    <source>
        <strain evidence="2">ATCC 13032 / DSM 20300 / BCRC 11384 / JCM 1318 / LMG 3730 / NCIMB 10025</strain>
    </source>
</reference>